<dbReference type="AlphaFoldDB" id="A0A0K6IMW9"/>
<sequence>MSATIQKLFAKALALLFFVLAAMVCGSSLFTAVADFRGGQALTQTLIQVINSNIIAIAVFELAMVINKEYGNKNEHDVIVMMRRTLPRFITTVCVALALEGLIMVIKYSQADMAGNLYYPVAIVISAAFLLVALGLFLRFVPSDSVGQQDHDK</sequence>
<evidence type="ECO:0000313" key="3">
    <source>
        <dbReference type="Proteomes" id="UP000182769"/>
    </source>
</evidence>
<organism evidence="2 3">
    <name type="scientific">Marinomonas fungiae</name>
    <dbReference type="NCBI Taxonomy" id="1137284"/>
    <lineage>
        <taxon>Bacteria</taxon>
        <taxon>Pseudomonadati</taxon>
        <taxon>Pseudomonadota</taxon>
        <taxon>Gammaproteobacteria</taxon>
        <taxon>Oceanospirillales</taxon>
        <taxon>Oceanospirillaceae</taxon>
        <taxon>Marinomonas</taxon>
    </lineage>
</organism>
<dbReference type="RefSeq" id="WP_055463413.1">
    <property type="nucleotide sequence ID" value="NZ_CYHG01000007.1"/>
</dbReference>
<keyword evidence="1" id="KW-1133">Transmembrane helix</keyword>
<dbReference type="STRING" id="1137284.GCA_001418205_02334"/>
<feature type="transmembrane region" description="Helical" evidence="1">
    <location>
        <begin position="46"/>
        <end position="66"/>
    </location>
</feature>
<keyword evidence="1" id="KW-0472">Membrane</keyword>
<feature type="transmembrane region" description="Helical" evidence="1">
    <location>
        <begin position="118"/>
        <end position="138"/>
    </location>
</feature>
<name>A0A0K6IMW9_9GAMM</name>
<keyword evidence="1" id="KW-0812">Transmembrane</keyword>
<evidence type="ECO:0000256" key="1">
    <source>
        <dbReference type="SAM" id="Phobius"/>
    </source>
</evidence>
<proteinExistence type="predicted"/>
<dbReference type="EMBL" id="CYHG01000007">
    <property type="protein sequence ID" value="CUB04465.1"/>
    <property type="molecule type" value="Genomic_DNA"/>
</dbReference>
<feature type="transmembrane region" description="Helical" evidence="1">
    <location>
        <begin position="86"/>
        <end position="106"/>
    </location>
</feature>
<dbReference type="OrthoDB" id="6120241at2"/>
<protein>
    <recommendedName>
        <fullName evidence="4">DUF2975 domain-containing protein</fullName>
    </recommendedName>
</protein>
<accession>A0A0K6IMW9</accession>
<dbReference type="Proteomes" id="UP000182769">
    <property type="component" value="Unassembled WGS sequence"/>
</dbReference>
<reference evidence="3" key="1">
    <citation type="submission" date="2015-08" db="EMBL/GenBank/DDBJ databases">
        <authorList>
            <person name="Varghese N."/>
        </authorList>
    </citation>
    <scope>NUCLEOTIDE SEQUENCE [LARGE SCALE GENOMIC DNA]</scope>
    <source>
        <strain evidence="3">JCM 18476</strain>
    </source>
</reference>
<evidence type="ECO:0008006" key="4">
    <source>
        <dbReference type="Google" id="ProtNLM"/>
    </source>
</evidence>
<gene>
    <name evidence="2" type="ORF">Ga0061065_10737</name>
</gene>
<evidence type="ECO:0000313" key="2">
    <source>
        <dbReference type="EMBL" id="CUB04465.1"/>
    </source>
</evidence>
<keyword evidence="3" id="KW-1185">Reference proteome</keyword>
<feature type="transmembrane region" description="Helical" evidence="1">
    <location>
        <begin position="12"/>
        <end position="34"/>
    </location>
</feature>